<dbReference type="AlphaFoldDB" id="A0A9P6NGS1"/>
<evidence type="ECO:0000313" key="1">
    <source>
        <dbReference type="EMBL" id="KAG0143733.1"/>
    </source>
</evidence>
<comment type="caution">
    <text evidence="1">The sequence shown here is derived from an EMBL/GenBank/DDBJ whole genome shotgun (WGS) entry which is preliminary data.</text>
</comment>
<proteinExistence type="predicted"/>
<dbReference type="Proteomes" id="UP000886653">
    <property type="component" value="Unassembled WGS sequence"/>
</dbReference>
<organism evidence="1 2">
    <name type="scientific">Cronartium quercuum f. sp. fusiforme G11</name>
    <dbReference type="NCBI Taxonomy" id="708437"/>
    <lineage>
        <taxon>Eukaryota</taxon>
        <taxon>Fungi</taxon>
        <taxon>Dikarya</taxon>
        <taxon>Basidiomycota</taxon>
        <taxon>Pucciniomycotina</taxon>
        <taxon>Pucciniomycetes</taxon>
        <taxon>Pucciniales</taxon>
        <taxon>Coleosporiaceae</taxon>
        <taxon>Cronartium</taxon>
    </lineage>
</organism>
<sequence>PPNKIVKQFKPAQLIIYMPAEKAPFKGGKPKEITDMVNKALGSIKARLDGELIWVRGASVLPSGNIKLYVASQHIKAWLLHNKHLWSTLAHPDLVTTQTRFPVLIHSVPMDIDPASGEFIASFVAENVIPKDEISGMRWHVKPSGEVAHSSILMI</sequence>
<gene>
    <name evidence="1" type="ORF">CROQUDRAFT_21695</name>
</gene>
<dbReference type="EMBL" id="MU167311">
    <property type="protein sequence ID" value="KAG0143733.1"/>
    <property type="molecule type" value="Genomic_DNA"/>
</dbReference>
<accession>A0A9P6NGS1</accession>
<reference evidence="1" key="1">
    <citation type="submission" date="2013-11" db="EMBL/GenBank/DDBJ databases">
        <title>Genome sequence of the fusiform rust pathogen reveals effectors for host alternation and coevolution with pine.</title>
        <authorList>
            <consortium name="DOE Joint Genome Institute"/>
            <person name="Smith K."/>
            <person name="Pendleton A."/>
            <person name="Kubisiak T."/>
            <person name="Anderson C."/>
            <person name="Salamov A."/>
            <person name="Aerts A."/>
            <person name="Riley R."/>
            <person name="Clum A."/>
            <person name="Lindquist E."/>
            <person name="Ence D."/>
            <person name="Campbell M."/>
            <person name="Kronenberg Z."/>
            <person name="Feau N."/>
            <person name="Dhillon B."/>
            <person name="Hamelin R."/>
            <person name="Burleigh J."/>
            <person name="Smith J."/>
            <person name="Yandell M."/>
            <person name="Nelson C."/>
            <person name="Grigoriev I."/>
            <person name="Davis J."/>
        </authorList>
    </citation>
    <scope>NUCLEOTIDE SEQUENCE</scope>
    <source>
        <strain evidence="1">G11</strain>
    </source>
</reference>
<protein>
    <submittedName>
        <fullName evidence="1">Uncharacterized protein</fullName>
    </submittedName>
</protein>
<feature type="non-terminal residue" evidence="1">
    <location>
        <position position="1"/>
    </location>
</feature>
<feature type="non-terminal residue" evidence="1">
    <location>
        <position position="155"/>
    </location>
</feature>
<dbReference type="OrthoDB" id="2914250at2759"/>
<keyword evidence="2" id="KW-1185">Reference proteome</keyword>
<evidence type="ECO:0000313" key="2">
    <source>
        <dbReference type="Proteomes" id="UP000886653"/>
    </source>
</evidence>
<name>A0A9P6NGS1_9BASI</name>